<dbReference type="STRING" id="1189612.A33Q_2557"/>
<accession>S2DAM4</accession>
<sequence length="45" mass="5200">MEICRNNNQTLSSLDCIEPLTGLISCKAKKTYREGETYQVFNHLH</sequence>
<dbReference type="AlphaFoldDB" id="S2DAM4"/>
<reference evidence="1 2" key="1">
    <citation type="journal article" date="2013" name="Genome Announc.">
        <title>Draft Genome Sequence of Indibacter alkaliphilus Strain LW1T, Isolated from Lonar Lake, a Haloalkaline Lake in the Buldana District of Maharashtra, India.</title>
        <authorList>
            <person name="Singh A."/>
            <person name="Kumar Jangir P."/>
            <person name="Sharma R."/>
            <person name="Singh A."/>
            <person name="Kumar Pinnaka A."/>
            <person name="Shivaji S."/>
        </authorList>
    </citation>
    <scope>NUCLEOTIDE SEQUENCE [LARGE SCALE GENOMIC DNA]</scope>
    <source>
        <strain evidence="2">CCUG 57479 / KCTC 22604 / LW1</strain>
    </source>
</reference>
<dbReference type="EMBL" id="ALWO02000036">
    <property type="protein sequence ID" value="EOZ95964.1"/>
    <property type="molecule type" value="Genomic_DNA"/>
</dbReference>
<keyword evidence="2" id="KW-1185">Reference proteome</keyword>
<comment type="caution">
    <text evidence="1">The sequence shown here is derived from an EMBL/GenBank/DDBJ whole genome shotgun (WGS) entry which is preliminary data.</text>
</comment>
<gene>
    <name evidence="1" type="ORF">A33Q_2557</name>
</gene>
<protein>
    <submittedName>
        <fullName evidence="1">Uncharacterized protein</fullName>
    </submittedName>
</protein>
<proteinExistence type="predicted"/>
<organism evidence="1 2">
    <name type="scientific">Indibacter alkaliphilus (strain CCUG 57479 / KCTC 22604 / LW1)</name>
    <dbReference type="NCBI Taxonomy" id="1189612"/>
    <lineage>
        <taxon>Bacteria</taxon>
        <taxon>Pseudomonadati</taxon>
        <taxon>Bacteroidota</taxon>
        <taxon>Cytophagia</taxon>
        <taxon>Cytophagales</taxon>
        <taxon>Cyclobacteriaceae</taxon>
    </lineage>
</organism>
<name>S2DAM4_INDAL</name>
<evidence type="ECO:0000313" key="2">
    <source>
        <dbReference type="Proteomes" id="UP000006073"/>
    </source>
</evidence>
<evidence type="ECO:0000313" key="1">
    <source>
        <dbReference type="EMBL" id="EOZ95964.1"/>
    </source>
</evidence>
<dbReference type="Proteomes" id="UP000006073">
    <property type="component" value="Unassembled WGS sequence"/>
</dbReference>